<comment type="cofactor">
    <cofactor evidence="1">
        <name>[4Fe-4S] cluster</name>
        <dbReference type="ChEBI" id="CHEBI:49883"/>
    </cofactor>
</comment>
<keyword evidence="7" id="KW-0479">Metal-binding</keyword>
<evidence type="ECO:0000256" key="2">
    <source>
        <dbReference type="ARBA" id="ARBA00005065"/>
    </source>
</evidence>
<accession>A0A2M6W2I1</accession>
<dbReference type="AlphaFoldDB" id="A0A2M6W2I1"/>
<dbReference type="EC" id="2.5.1.72" evidence="3"/>
<dbReference type="SUPFAM" id="SSF142754">
    <property type="entry name" value="NadA-like"/>
    <property type="match status" value="1"/>
</dbReference>
<evidence type="ECO:0000256" key="4">
    <source>
        <dbReference type="ARBA" id="ARBA00022485"/>
    </source>
</evidence>
<dbReference type="GO" id="GO:0034628">
    <property type="term" value="P:'de novo' NAD+ biosynthetic process from L-aspartate"/>
    <property type="evidence" value="ECO:0007669"/>
    <property type="project" value="TreeGrafter"/>
</dbReference>
<keyword evidence="8" id="KW-0408">Iron</keyword>
<evidence type="ECO:0000256" key="6">
    <source>
        <dbReference type="ARBA" id="ARBA00022679"/>
    </source>
</evidence>
<evidence type="ECO:0000256" key="7">
    <source>
        <dbReference type="ARBA" id="ARBA00022723"/>
    </source>
</evidence>
<keyword evidence="4" id="KW-0004">4Fe-4S</keyword>
<sequence>GENIQKQTNKQLILWDGTCVVHEQFTRETAEKIRASHPDVKILAHLECSSSLVEVADMVGSTSDMLRYVKEYNPPHVMLITECGITDRVKTEFPDKHIVGACQLCPFMKQITLDGILTALRNPQPEQIITIPKNILDKAHASLQKMMTL</sequence>
<dbReference type="InterPro" id="IPR003473">
    <property type="entry name" value="NadA"/>
</dbReference>
<evidence type="ECO:0000256" key="1">
    <source>
        <dbReference type="ARBA" id="ARBA00001966"/>
    </source>
</evidence>
<dbReference type="InterPro" id="IPR036094">
    <property type="entry name" value="NadA_sf"/>
</dbReference>
<evidence type="ECO:0000256" key="3">
    <source>
        <dbReference type="ARBA" id="ARBA00012669"/>
    </source>
</evidence>
<organism evidence="10 11">
    <name type="scientific">Candidatus Magasanikbacteria bacterium CG10_big_fil_rev_8_21_14_0_10_43_6</name>
    <dbReference type="NCBI Taxonomy" id="1974650"/>
    <lineage>
        <taxon>Bacteria</taxon>
        <taxon>Candidatus Magasanikiibacteriota</taxon>
    </lineage>
</organism>
<keyword evidence="5" id="KW-0662">Pyridine nucleotide biosynthesis</keyword>
<proteinExistence type="predicted"/>
<evidence type="ECO:0000256" key="8">
    <source>
        <dbReference type="ARBA" id="ARBA00023004"/>
    </source>
</evidence>
<dbReference type="PANTHER" id="PTHR30573:SF0">
    <property type="entry name" value="QUINOLINATE SYNTHASE, CHLOROPLASTIC"/>
    <property type="match status" value="1"/>
</dbReference>
<evidence type="ECO:0000313" key="11">
    <source>
        <dbReference type="Proteomes" id="UP000229362"/>
    </source>
</evidence>
<evidence type="ECO:0000313" key="10">
    <source>
        <dbReference type="EMBL" id="PIT86997.1"/>
    </source>
</evidence>
<reference evidence="11" key="1">
    <citation type="submission" date="2017-09" db="EMBL/GenBank/DDBJ databases">
        <title>Depth-based differentiation of microbial function through sediment-hosted aquifers and enrichment of novel symbionts in the deep terrestrial subsurface.</title>
        <authorList>
            <person name="Probst A.J."/>
            <person name="Ladd B."/>
            <person name="Jarett J.K."/>
            <person name="Geller-Mcgrath D.E."/>
            <person name="Sieber C.M.K."/>
            <person name="Emerson J.B."/>
            <person name="Anantharaman K."/>
            <person name="Thomas B.C."/>
            <person name="Malmstrom R."/>
            <person name="Stieglmeier M."/>
            <person name="Klingl A."/>
            <person name="Woyke T."/>
            <person name="Ryan C.M."/>
            <person name="Banfield J.F."/>
        </authorList>
    </citation>
    <scope>NUCLEOTIDE SEQUENCE [LARGE SCALE GENOMIC DNA]</scope>
</reference>
<comment type="pathway">
    <text evidence="2">Cofactor biosynthesis; NAD(+) biosynthesis; quinolinate from iminoaspartate: step 1/1.</text>
</comment>
<evidence type="ECO:0000256" key="5">
    <source>
        <dbReference type="ARBA" id="ARBA00022642"/>
    </source>
</evidence>
<dbReference type="Pfam" id="PF02445">
    <property type="entry name" value="NadA"/>
    <property type="match status" value="1"/>
</dbReference>
<dbReference type="EMBL" id="PFBZ01000004">
    <property type="protein sequence ID" value="PIT86997.1"/>
    <property type="molecule type" value="Genomic_DNA"/>
</dbReference>
<dbReference type="Gene3D" id="3.40.50.10800">
    <property type="entry name" value="NadA-like"/>
    <property type="match status" value="3"/>
</dbReference>
<gene>
    <name evidence="10" type="ORF">COU33_00050</name>
</gene>
<dbReference type="Proteomes" id="UP000229362">
    <property type="component" value="Unassembled WGS sequence"/>
</dbReference>
<dbReference type="GO" id="GO:0046872">
    <property type="term" value="F:metal ion binding"/>
    <property type="evidence" value="ECO:0007669"/>
    <property type="project" value="UniProtKB-KW"/>
</dbReference>
<keyword evidence="6" id="KW-0808">Transferase</keyword>
<protein>
    <recommendedName>
        <fullName evidence="3">quinolinate synthase</fullName>
        <ecNumber evidence="3">2.5.1.72</ecNumber>
    </recommendedName>
</protein>
<dbReference type="GO" id="GO:0008987">
    <property type="term" value="F:quinolinate synthetase A activity"/>
    <property type="evidence" value="ECO:0007669"/>
    <property type="project" value="InterPro"/>
</dbReference>
<keyword evidence="9" id="KW-0411">Iron-sulfur</keyword>
<dbReference type="PANTHER" id="PTHR30573">
    <property type="entry name" value="QUINOLINATE SYNTHETASE A"/>
    <property type="match status" value="1"/>
</dbReference>
<feature type="non-terminal residue" evidence="10">
    <location>
        <position position="1"/>
    </location>
</feature>
<comment type="caution">
    <text evidence="10">The sequence shown here is derived from an EMBL/GenBank/DDBJ whole genome shotgun (WGS) entry which is preliminary data.</text>
</comment>
<dbReference type="GO" id="GO:0051539">
    <property type="term" value="F:4 iron, 4 sulfur cluster binding"/>
    <property type="evidence" value="ECO:0007669"/>
    <property type="project" value="UniProtKB-KW"/>
</dbReference>
<evidence type="ECO:0000256" key="9">
    <source>
        <dbReference type="ARBA" id="ARBA00023014"/>
    </source>
</evidence>
<dbReference type="UniPathway" id="UPA00253">
    <property type="reaction ID" value="UER00327"/>
</dbReference>
<name>A0A2M6W2I1_9BACT</name>